<dbReference type="InterPro" id="IPR032816">
    <property type="entry name" value="VTT_dom"/>
</dbReference>
<evidence type="ECO:0000313" key="4">
    <source>
        <dbReference type="Proteomes" id="UP000287330"/>
    </source>
</evidence>
<feature type="transmembrane region" description="Helical" evidence="1">
    <location>
        <begin position="7"/>
        <end position="31"/>
    </location>
</feature>
<dbReference type="AlphaFoldDB" id="A0A432Y8V5"/>
<keyword evidence="1" id="KW-0812">Transmembrane</keyword>
<protein>
    <recommendedName>
        <fullName evidence="2">VTT domain-containing protein</fullName>
    </recommendedName>
</protein>
<feature type="transmembrane region" description="Helical" evidence="1">
    <location>
        <begin position="37"/>
        <end position="63"/>
    </location>
</feature>
<dbReference type="Proteomes" id="UP000287330">
    <property type="component" value="Unassembled WGS sequence"/>
</dbReference>
<dbReference type="InterPro" id="IPR051311">
    <property type="entry name" value="DedA_domain"/>
</dbReference>
<feature type="transmembrane region" description="Helical" evidence="1">
    <location>
        <begin position="84"/>
        <end position="102"/>
    </location>
</feature>
<dbReference type="EMBL" id="PIPV01000002">
    <property type="protein sequence ID" value="RUO57404.1"/>
    <property type="molecule type" value="Genomic_DNA"/>
</dbReference>
<keyword evidence="1" id="KW-1133">Transmembrane helix</keyword>
<dbReference type="GO" id="GO:0005886">
    <property type="term" value="C:plasma membrane"/>
    <property type="evidence" value="ECO:0007669"/>
    <property type="project" value="UniProtKB-ARBA"/>
</dbReference>
<organism evidence="3 4">
    <name type="scientific">Idiomarina fontislapidosi</name>
    <dbReference type="NCBI Taxonomy" id="263723"/>
    <lineage>
        <taxon>Bacteria</taxon>
        <taxon>Pseudomonadati</taxon>
        <taxon>Pseudomonadota</taxon>
        <taxon>Gammaproteobacteria</taxon>
        <taxon>Alteromonadales</taxon>
        <taxon>Idiomarinaceae</taxon>
        <taxon>Idiomarina</taxon>
    </lineage>
</organism>
<comment type="caution">
    <text evidence="3">The sequence shown here is derived from an EMBL/GenBank/DDBJ whole genome shotgun (WGS) entry which is preliminary data.</text>
</comment>
<dbReference type="PANTHER" id="PTHR42709:SF4">
    <property type="entry name" value="INNER MEMBRANE PROTEIN YQAA"/>
    <property type="match status" value="1"/>
</dbReference>
<accession>A0A432Y8V5</accession>
<name>A0A432Y8V5_9GAMM</name>
<proteinExistence type="predicted"/>
<keyword evidence="4" id="KW-1185">Reference proteome</keyword>
<gene>
    <name evidence="3" type="ORF">CWE25_02785</name>
</gene>
<evidence type="ECO:0000313" key="3">
    <source>
        <dbReference type="EMBL" id="RUO57404.1"/>
    </source>
</evidence>
<feature type="domain" description="VTT" evidence="2">
    <location>
        <begin position="26"/>
        <end position="136"/>
    </location>
</feature>
<keyword evidence="1" id="KW-0472">Membrane</keyword>
<reference evidence="4" key="1">
    <citation type="journal article" date="2018" name="Front. Microbiol.">
        <title>Genome-Based Analysis Reveals the Taxonomy and Diversity of the Family Idiomarinaceae.</title>
        <authorList>
            <person name="Liu Y."/>
            <person name="Lai Q."/>
            <person name="Shao Z."/>
        </authorList>
    </citation>
    <scope>NUCLEOTIDE SEQUENCE [LARGE SCALE GENOMIC DNA]</scope>
    <source>
        <strain evidence="4">F23</strain>
    </source>
</reference>
<dbReference type="OrthoDB" id="9814483at2"/>
<dbReference type="PANTHER" id="PTHR42709">
    <property type="entry name" value="ALKALINE PHOSPHATASE LIKE PROTEIN"/>
    <property type="match status" value="1"/>
</dbReference>
<dbReference type="Pfam" id="PF09335">
    <property type="entry name" value="VTT_dom"/>
    <property type="match status" value="1"/>
</dbReference>
<evidence type="ECO:0000259" key="2">
    <source>
        <dbReference type="Pfam" id="PF09335"/>
    </source>
</evidence>
<evidence type="ECO:0000256" key="1">
    <source>
        <dbReference type="SAM" id="Phobius"/>
    </source>
</evidence>
<sequence>MLTGYLSLFFSSLIASTLFPMGSELVLIGLIKNGWPIVETVAVASVGNVLGSVINFGIGYLLHKGFMKSRLNHYKANLIRAEELFNKFGRWTLLFAWLPIIGDPLTLFAGLSRVNFGLFLLLVSIGKVARYAVIATSV</sequence>
<feature type="transmembrane region" description="Helical" evidence="1">
    <location>
        <begin position="114"/>
        <end position="133"/>
    </location>
</feature>